<keyword evidence="2" id="KW-1185">Reference proteome</keyword>
<evidence type="ECO:0000313" key="2">
    <source>
        <dbReference type="Proteomes" id="UP000198611"/>
    </source>
</evidence>
<gene>
    <name evidence="1" type="ORF">SAMN05660831_00113</name>
</gene>
<evidence type="ECO:0000313" key="1">
    <source>
        <dbReference type="EMBL" id="SFC92783.1"/>
    </source>
</evidence>
<dbReference type="EMBL" id="FOMJ01000001">
    <property type="protein sequence ID" value="SFC92783.1"/>
    <property type="molecule type" value="Genomic_DNA"/>
</dbReference>
<accession>A0A1I1NDD5</accession>
<sequence>MTNIENEIIERNRDFVRFLRTFQSSDNCLVVNIERPGALDFVADHLGLSRLEIGNSPRQNWREKDLAKIDRAFQGLGIGDSREEPLVIDSLLDEEEKALSRRFLEANHERIRL</sequence>
<dbReference type="RefSeq" id="WP_093426811.1">
    <property type="nucleotide sequence ID" value="NZ_FOMJ01000001.1"/>
</dbReference>
<proteinExistence type="predicted"/>
<dbReference type="OrthoDB" id="7855297at2"/>
<protein>
    <submittedName>
        <fullName evidence="1">Uncharacterized protein</fullName>
    </submittedName>
</protein>
<dbReference type="Proteomes" id="UP000198611">
    <property type="component" value="Unassembled WGS sequence"/>
</dbReference>
<organism evidence="1 2">
    <name type="scientific">Thiohalospira halophila DSM 15071</name>
    <dbReference type="NCBI Taxonomy" id="1123397"/>
    <lineage>
        <taxon>Bacteria</taxon>
        <taxon>Pseudomonadati</taxon>
        <taxon>Pseudomonadota</taxon>
        <taxon>Gammaproteobacteria</taxon>
        <taxon>Thiohalospirales</taxon>
        <taxon>Thiohalospiraceae</taxon>
        <taxon>Thiohalospira</taxon>
    </lineage>
</organism>
<name>A0A1I1NDD5_9GAMM</name>
<dbReference type="AlphaFoldDB" id="A0A1I1NDD5"/>
<reference evidence="1 2" key="1">
    <citation type="submission" date="2016-10" db="EMBL/GenBank/DDBJ databases">
        <authorList>
            <person name="de Groot N.N."/>
        </authorList>
    </citation>
    <scope>NUCLEOTIDE SEQUENCE [LARGE SCALE GENOMIC DNA]</scope>
    <source>
        <strain evidence="1 2">HL3</strain>
    </source>
</reference>